<dbReference type="Proteomes" id="UP001149079">
    <property type="component" value="Unassembled WGS sequence"/>
</dbReference>
<evidence type="ECO:0000256" key="2">
    <source>
        <dbReference type="PROSITE-ProRule" id="PRU00023"/>
    </source>
</evidence>
<dbReference type="Pfam" id="PF12796">
    <property type="entry name" value="Ank_2"/>
    <property type="match status" value="4"/>
</dbReference>
<feature type="repeat" description="ANK" evidence="2">
    <location>
        <begin position="674"/>
        <end position="706"/>
    </location>
</feature>
<feature type="repeat" description="ANK" evidence="2">
    <location>
        <begin position="775"/>
        <end position="807"/>
    </location>
</feature>
<evidence type="ECO:0000259" key="4">
    <source>
        <dbReference type="Pfam" id="PF24883"/>
    </source>
</evidence>
<evidence type="ECO:0000313" key="6">
    <source>
        <dbReference type="Proteomes" id="UP001149079"/>
    </source>
</evidence>
<dbReference type="Gene3D" id="1.25.40.20">
    <property type="entry name" value="Ankyrin repeat-containing domain"/>
    <property type="match status" value="3"/>
</dbReference>
<dbReference type="PANTHER" id="PTHR10039">
    <property type="entry name" value="AMELOGENIN"/>
    <property type="match status" value="1"/>
</dbReference>
<feature type="repeat" description="ANK" evidence="2">
    <location>
        <begin position="844"/>
        <end position="873"/>
    </location>
</feature>
<dbReference type="RefSeq" id="XP_056521922.1">
    <property type="nucleotide sequence ID" value="XM_056668326.1"/>
</dbReference>
<gene>
    <name evidence="5" type="ORF">N7515_007582</name>
</gene>
<dbReference type="AlphaFoldDB" id="A0A9W9GX97"/>
<dbReference type="Pfam" id="PF24883">
    <property type="entry name" value="NPHP3_N"/>
    <property type="match status" value="1"/>
</dbReference>
<feature type="repeat" description="ANK" evidence="2">
    <location>
        <begin position="708"/>
        <end position="736"/>
    </location>
</feature>
<dbReference type="PANTHER" id="PTHR10039:SF15">
    <property type="entry name" value="NACHT DOMAIN-CONTAINING PROTEIN"/>
    <property type="match status" value="1"/>
</dbReference>
<evidence type="ECO:0000256" key="1">
    <source>
        <dbReference type="ARBA" id="ARBA00022737"/>
    </source>
</evidence>
<feature type="repeat" description="ANK" evidence="2">
    <location>
        <begin position="742"/>
        <end position="774"/>
    </location>
</feature>
<feature type="domain" description="Nephrocystin 3-like N-terminal" evidence="4">
    <location>
        <begin position="185"/>
        <end position="348"/>
    </location>
</feature>
<keyword evidence="2" id="KW-0040">ANK repeat</keyword>
<dbReference type="PROSITE" id="PS50088">
    <property type="entry name" value="ANK_REPEAT"/>
    <property type="match status" value="8"/>
</dbReference>
<dbReference type="Pfam" id="PF00023">
    <property type="entry name" value="Ank"/>
    <property type="match status" value="1"/>
</dbReference>
<organism evidence="5 6">
    <name type="scientific">Penicillium bovifimosum</name>
    <dbReference type="NCBI Taxonomy" id="126998"/>
    <lineage>
        <taxon>Eukaryota</taxon>
        <taxon>Fungi</taxon>
        <taxon>Dikarya</taxon>
        <taxon>Ascomycota</taxon>
        <taxon>Pezizomycotina</taxon>
        <taxon>Eurotiomycetes</taxon>
        <taxon>Eurotiomycetidae</taxon>
        <taxon>Eurotiales</taxon>
        <taxon>Aspergillaceae</taxon>
        <taxon>Penicillium</taxon>
    </lineage>
</organism>
<protein>
    <recommendedName>
        <fullName evidence="7">NACHT domain-containing protein</fullName>
    </recommendedName>
</protein>
<feature type="repeat" description="ANK" evidence="2">
    <location>
        <begin position="907"/>
        <end position="939"/>
    </location>
</feature>
<sequence>MSFGLSFGDLVSVVTLANKLRKDFVGAPIQFNSISREVRTLAIILQDVDVQQPDFDMDDHHHKQLEQISHSCWTLLKELEVAIGKYKVIEYCGTSLHKKARSIWKRISWEPKEIAGLRDRLLSNVTLLRAFLNAVSSQTMAATKKTLEQLNQRQGSHEDSFILDWLTPVDYACQQSDFLSRRQAGTGQWLLASKEYTDWLHTRQATLFCPGIPGAGKTICSAIVIDDLTTRFEDNSDVGIAYIYCNYNRQDEQDAPALLLSLLKQLAQRKSSVPDVVKELHRRYKTTSTRPQFGDISKALHSVASTYSYVFIVVDALDECQSTCRARFLAEIMKMRDDAGLNILATSRPTEIYNIFKGGSCLEIRANDDDVRQYLEGNMFRLPGFVTRNLALQEEIIAVVSGHVQGMFLLAQLHFESLIGRRSAKSVRAALRELSQGCNEYAYDDAYDKAIKRIQGQFTEQTELAIQTLSWLTCARRPLNSLELQHALAIERGESALDEENISEIEDIIAVCAGLVTVENESGIIRLAHYTTREYLERKKPSIFPNAENEISSLCVTYLSFDIFGSGSRNSDEAFEARLRSYPFYSYAADHWGDHVRLAGDLQSGVIEFLLDEPKVEAAVQAKRAPSRPLEEKNWSQKFPKGLNGFHLAALFGIEAVVTYFLEQRYPVDQTDNRNWTPLMYAISYDQLNVPRILLSHGANPNGAADDESSTPLSIAAKSGQNITVRLLLEKGADVDGPCGGWDGTPLISACESGQLETVEILLQSNANINAESEMYASPLEAAAQAGHWEVVTFLLEKGADPDSQKDGVETALQAAAYQGQRDMVLTLLNYHADINREGGMWGTALIAACVGQHEEIVRLLLDNGADINAAAGGHGTALQAASKNGDQKLVKMLLENGANVNAEHGQHGTALIVATTKGEFDTVKLLLDNGADVHGRGRIHGTALHAAAGLGNVQIVQLLLARGADSTIRAGIYKTPLRAAALRGHQGVASILKSQGQPLKV</sequence>
<keyword evidence="6" id="KW-1185">Reference proteome</keyword>
<dbReference type="EMBL" id="JAPQKL010000005">
    <property type="protein sequence ID" value="KAJ5131543.1"/>
    <property type="molecule type" value="Genomic_DNA"/>
</dbReference>
<dbReference type="PROSITE" id="PS50297">
    <property type="entry name" value="ANK_REP_REGION"/>
    <property type="match status" value="8"/>
</dbReference>
<evidence type="ECO:0000313" key="5">
    <source>
        <dbReference type="EMBL" id="KAJ5131543.1"/>
    </source>
</evidence>
<accession>A0A9W9GX97</accession>
<keyword evidence="1" id="KW-0677">Repeat</keyword>
<reference evidence="5" key="1">
    <citation type="submission" date="2022-11" db="EMBL/GenBank/DDBJ databases">
        <authorList>
            <person name="Petersen C."/>
        </authorList>
    </citation>
    <scope>NUCLEOTIDE SEQUENCE</scope>
    <source>
        <strain evidence="5">IBT 22155</strain>
    </source>
</reference>
<evidence type="ECO:0000259" key="3">
    <source>
        <dbReference type="Pfam" id="PF22939"/>
    </source>
</evidence>
<dbReference type="InterPro" id="IPR056884">
    <property type="entry name" value="NPHP3-like_N"/>
</dbReference>
<dbReference type="SUPFAM" id="SSF48403">
    <property type="entry name" value="Ankyrin repeat"/>
    <property type="match status" value="1"/>
</dbReference>
<dbReference type="Gene3D" id="3.40.50.300">
    <property type="entry name" value="P-loop containing nucleotide triphosphate hydrolases"/>
    <property type="match status" value="1"/>
</dbReference>
<feature type="domain" description="GPI inositol-deacylase winged helix" evidence="3">
    <location>
        <begin position="461"/>
        <end position="537"/>
    </location>
</feature>
<dbReference type="SUPFAM" id="SSF52540">
    <property type="entry name" value="P-loop containing nucleoside triphosphate hydrolases"/>
    <property type="match status" value="1"/>
</dbReference>
<proteinExistence type="predicted"/>
<dbReference type="SMART" id="SM00248">
    <property type="entry name" value="ANK"/>
    <property type="match status" value="11"/>
</dbReference>
<dbReference type="GeneID" id="81407496"/>
<feature type="repeat" description="ANK" evidence="2">
    <location>
        <begin position="874"/>
        <end position="906"/>
    </location>
</feature>
<dbReference type="OrthoDB" id="195446at2759"/>
<comment type="caution">
    <text evidence="5">The sequence shown here is derived from an EMBL/GenBank/DDBJ whole genome shotgun (WGS) entry which is preliminary data.</text>
</comment>
<name>A0A9W9GX97_9EURO</name>
<dbReference type="InterPro" id="IPR036770">
    <property type="entry name" value="Ankyrin_rpt-contain_sf"/>
</dbReference>
<dbReference type="InterPro" id="IPR002110">
    <property type="entry name" value="Ankyrin_rpt"/>
</dbReference>
<feature type="repeat" description="ANK" evidence="2">
    <location>
        <begin position="940"/>
        <end position="972"/>
    </location>
</feature>
<reference evidence="5" key="2">
    <citation type="journal article" date="2023" name="IMA Fungus">
        <title>Comparative genomic study of the Penicillium genus elucidates a diverse pangenome and 15 lateral gene transfer events.</title>
        <authorList>
            <person name="Petersen C."/>
            <person name="Sorensen T."/>
            <person name="Nielsen M.R."/>
            <person name="Sondergaard T.E."/>
            <person name="Sorensen J.L."/>
            <person name="Fitzpatrick D.A."/>
            <person name="Frisvad J.C."/>
            <person name="Nielsen K.L."/>
        </authorList>
    </citation>
    <scope>NUCLEOTIDE SEQUENCE</scope>
    <source>
        <strain evidence="5">IBT 22155</strain>
    </source>
</reference>
<evidence type="ECO:0008006" key="7">
    <source>
        <dbReference type="Google" id="ProtNLM"/>
    </source>
</evidence>
<dbReference type="InterPro" id="IPR027417">
    <property type="entry name" value="P-loop_NTPase"/>
</dbReference>
<dbReference type="Pfam" id="PF22939">
    <property type="entry name" value="WHD_GPIID"/>
    <property type="match status" value="1"/>
</dbReference>
<dbReference type="InterPro" id="IPR054471">
    <property type="entry name" value="GPIID_WHD"/>
</dbReference>